<feature type="domain" description="Tyr recombinase" evidence="4">
    <location>
        <begin position="221"/>
        <end position="400"/>
    </location>
</feature>
<dbReference type="GO" id="GO:0006310">
    <property type="term" value="P:DNA recombination"/>
    <property type="evidence" value="ECO:0007669"/>
    <property type="project" value="UniProtKB-KW"/>
</dbReference>
<dbReference type="PANTHER" id="PTHR30349">
    <property type="entry name" value="PHAGE INTEGRASE-RELATED"/>
    <property type="match status" value="1"/>
</dbReference>
<dbReference type="OrthoDB" id="1098628at2"/>
<gene>
    <name evidence="5" type="ORF">SAMN02927921_02766</name>
</gene>
<reference evidence="5 6" key="1">
    <citation type="submission" date="2016-11" db="EMBL/GenBank/DDBJ databases">
        <authorList>
            <person name="Jaros S."/>
            <person name="Januszkiewicz K."/>
            <person name="Wedrychowicz H."/>
        </authorList>
    </citation>
    <scope>NUCLEOTIDE SEQUENCE [LARGE SCALE GENOMIC DNA]</scope>
    <source>
        <strain evidence="5 6">CGMCC 1.12145</strain>
    </source>
</reference>
<dbReference type="STRING" id="1150368.SAMN02927921_02766"/>
<evidence type="ECO:0000313" key="5">
    <source>
        <dbReference type="EMBL" id="SFW62360.1"/>
    </source>
</evidence>
<dbReference type="GO" id="GO:0015074">
    <property type="term" value="P:DNA integration"/>
    <property type="evidence" value="ECO:0007669"/>
    <property type="project" value="InterPro"/>
</dbReference>
<proteinExistence type="inferred from homology"/>
<protein>
    <submittedName>
        <fullName evidence="5">Site-specific recombinase XerD</fullName>
    </submittedName>
</protein>
<dbReference type="SUPFAM" id="SSF56349">
    <property type="entry name" value="DNA breaking-rejoining enzymes"/>
    <property type="match status" value="1"/>
</dbReference>
<dbReference type="Gene3D" id="1.10.150.130">
    <property type="match status" value="1"/>
</dbReference>
<dbReference type="InterPro" id="IPR013762">
    <property type="entry name" value="Integrase-like_cat_sf"/>
</dbReference>
<evidence type="ECO:0000313" key="6">
    <source>
        <dbReference type="Proteomes" id="UP000182248"/>
    </source>
</evidence>
<dbReference type="EMBL" id="FPJE01000015">
    <property type="protein sequence ID" value="SFW62360.1"/>
    <property type="molecule type" value="Genomic_DNA"/>
</dbReference>
<sequence>MSANYSLLFYLKKPKNYAGGPQPIYMRLTVEGRRSEISTGRKCEPDRWNPHANRAKGTKEMIRQLNQHLDTIERKVHGAYLELVNEDAVISIETLKKKYLREDEKKSREKMLIEVFEAHNKKVESLIGKDYSKGTHKNFEYSLNHLRNFLAHYYDVTDYIIADIDLAFIENYEFYLKTEKGCIPITAQKYIKHLRKIINFCLSHRWITENPFAFYKSTAKPTPKSFLSAEELRKIESKELSNPRLRHVRDIFVFCCYTGLTYGDVKKLKRSDIVIGFDGSPWITTNRQKTSVASNLPLLPQALGIINRYQDYPPCVQSGLALPVKSNQKMNEYLKEIADLSGVSKNLTFHLSRHTFATTVTLANRVPIETVARMMGHTKLKTTQHYAKLLDTRVKDDMLQLEKKLSSGHSALSDRS</sequence>
<name>A0A1K1QR56_9FLAO</name>
<evidence type="ECO:0000256" key="2">
    <source>
        <dbReference type="ARBA" id="ARBA00023125"/>
    </source>
</evidence>
<dbReference type="PANTHER" id="PTHR30349:SF64">
    <property type="entry name" value="PROPHAGE INTEGRASE INTD-RELATED"/>
    <property type="match status" value="1"/>
</dbReference>
<dbReference type="Proteomes" id="UP000182248">
    <property type="component" value="Unassembled WGS sequence"/>
</dbReference>
<dbReference type="InterPro" id="IPR035386">
    <property type="entry name" value="Arm-DNA-bind_5"/>
</dbReference>
<comment type="similarity">
    <text evidence="1">Belongs to the 'phage' integrase family.</text>
</comment>
<organism evidence="5 6">
    <name type="scientific">Sinomicrobium oceani</name>
    <dbReference type="NCBI Taxonomy" id="1150368"/>
    <lineage>
        <taxon>Bacteria</taxon>
        <taxon>Pseudomonadati</taxon>
        <taxon>Bacteroidota</taxon>
        <taxon>Flavobacteriia</taxon>
        <taxon>Flavobacteriales</taxon>
        <taxon>Flavobacteriaceae</taxon>
        <taxon>Sinomicrobium</taxon>
    </lineage>
</organism>
<dbReference type="Pfam" id="PF17293">
    <property type="entry name" value="Arm-DNA-bind_5"/>
    <property type="match status" value="1"/>
</dbReference>
<evidence type="ECO:0000256" key="3">
    <source>
        <dbReference type="ARBA" id="ARBA00023172"/>
    </source>
</evidence>
<dbReference type="InterPro" id="IPR050090">
    <property type="entry name" value="Tyrosine_recombinase_XerCD"/>
</dbReference>
<dbReference type="Gene3D" id="1.10.443.10">
    <property type="entry name" value="Intergrase catalytic core"/>
    <property type="match status" value="1"/>
</dbReference>
<evidence type="ECO:0000256" key="1">
    <source>
        <dbReference type="ARBA" id="ARBA00008857"/>
    </source>
</evidence>
<keyword evidence="6" id="KW-1185">Reference proteome</keyword>
<keyword evidence="2" id="KW-0238">DNA-binding</keyword>
<accession>A0A1K1QR56</accession>
<dbReference type="InterPro" id="IPR025269">
    <property type="entry name" value="SAM-like_dom"/>
</dbReference>
<evidence type="ECO:0000259" key="4">
    <source>
        <dbReference type="PROSITE" id="PS51898"/>
    </source>
</evidence>
<keyword evidence="3" id="KW-0233">DNA recombination</keyword>
<dbReference type="InterPro" id="IPR010998">
    <property type="entry name" value="Integrase_recombinase_N"/>
</dbReference>
<dbReference type="RefSeq" id="WP_072317978.1">
    <property type="nucleotide sequence ID" value="NZ_FPJE01000015.1"/>
</dbReference>
<dbReference type="CDD" id="cd01185">
    <property type="entry name" value="INTN1_C_like"/>
    <property type="match status" value="1"/>
</dbReference>
<dbReference type="Pfam" id="PF13102">
    <property type="entry name" value="Phage_int_SAM_5"/>
    <property type="match status" value="1"/>
</dbReference>
<dbReference type="Pfam" id="PF00589">
    <property type="entry name" value="Phage_integrase"/>
    <property type="match status" value="1"/>
</dbReference>
<dbReference type="GO" id="GO:0003677">
    <property type="term" value="F:DNA binding"/>
    <property type="evidence" value="ECO:0007669"/>
    <property type="project" value="UniProtKB-KW"/>
</dbReference>
<dbReference type="InterPro" id="IPR002104">
    <property type="entry name" value="Integrase_catalytic"/>
</dbReference>
<dbReference type="InterPro" id="IPR011010">
    <property type="entry name" value="DNA_brk_join_enz"/>
</dbReference>
<dbReference type="AlphaFoldDB" id="A0A1K1QR56"/>
<dbReference type="PROSITE" id="PS51898">
    <property type="entry name" value="TYR_RECOMBINASE"/>
    <property type="match status" value="1"/>
</dbReference>